<dbReference type="GO" id="GO:0016829">
    <property type="term" value="F:lyase activity"/>
    <property type="evidence" value="ECO:0007669"/>
    <property type="project" value="UniProtKB-KW"/>
</dbReference>
<dbReference type="NCBIfam" id="TIGR00124">
    <property type="entry name" value="cit_ly_ligase"/>
    <property type="match status" value="1"/>
</dbReference>
<evidence type="ECO:0000256" key="2">
    <source>
        <dbReference type="ARBA" id="ARBA00022840"/>
    </source>
</evidence>
<evidence type="ECO:0000256" key="3">
    <source>
        <dbReference type="PIRNR" id="PIRNR005751"/>
    </source>
</evidence>
<proteinExistence type="predicted"/>
<dbReference type="AlphaFoldDB" id="A0A3Q8CLQ1"/>
<dbReference type="EMBL" id="CP018180">
    <property type="protein sequence ID" value="AUJ31655.1"/>
    <property type="molecule type" value="Genomic_DNA"/>
</dbReference>
<dbReference type="InterPro" id="IPR013166">
    <property type="entry name" value="Citrate_lyase_ligase_C"/>
</dbReference>
<dbReference type="Gene3D" id="3.40.50.620">
    <property type="entry name" value="HUPs"/>
    <property type="match status" value="1"/>
</dbReference>
<gene>
    <name evidence="5" type="ORF">BSQ50_03215</name>
</gene>
<comment type="function">
    <text evidence="3">Acetylation of prosthetic group (2-(5''-phosphoribosyl)-3'-dephosphocoenzyme-A) of the gamma subunit of citrate lyase.</text>
</comment>
<dbReference type="EC" id="6.2.1.22" evidence="3"/>
<organism evidence="5 6">
    <name type="scientific">Liquorilactobacillus nagelii</name>
    <dbReference type="NCBI Taxonomy" id="82688"/>
    <lineage>
        <taxon>Bacteria</taxon>
        <taxon>Bacillati</taxon>
        <taxon>Bacillota</taxon>
        <taxon>Bacilli</taxon>
        <taxon>Lactobacillales</taxon>
        <taxon>Lactobacillaceae</taxon>
        <taxon>Liquorilactobacillus</taxon>
    </lineage>
</organism>
<evidence type="ECO:0000313" key="5">
    <source>
        <dbReference type="EMBL" id="AUJ31655.1"/>
    </source>
</evidence>
<sequence>MVKKTKELNLTNPENFNLWKKFLQQAGIKNFSTAEVDQVDLTIGIFENQKLLATGSLAGNVLKYIAVSADSIGTGSKFNAIVSELIGRLALQGIFHIFVFTKPKYVTSFQYLGFKSLAISAYGAVLERGFPDIASYLADIKQPEKPVKKTAAIVMNANPFTLGHKFLVEQAAQKNDLVYVFVVATNAGLFNTAERLKLVKQGTQHLKNVKVISGGSYMVSYATFPAYFLDSPNNLIEYQTTLDALIFKKWIAPYLKVSVRYLGSEPLSRTTNIYNETLKKVLAPEIKVNIVSRRQLSNGEVISASKVRKMIAENDLSNLSELVPETTLSFIRDNLADLKNRIQKGMKIRGN</sequence>
<dbReference type="GO" id="GO:0008771">
    <property type="term" value="F:[citrate (pro-3S)-lyase] ligase activity"/>
    <property type="evidence" value="ECO:0007669"/>
    <property type="project" value="UniProtKB-EC"/>
</dbReference>
<dbReference type="SUPFAM" id="SSF52374">
    <property type="entry name" value="Nucleotidylyl transferase"/>
    <property type="match status" value="1"/>
</dbReference>
<keyword evidence="2 3" id="KW-0067">ATP-binding</keyword>
<dbReference type="NCBIfam" id="TIGR00125">
    <property type="entry name" value="cyt_tran_rel"/>
    <property type="match status" value="1"/>
</dbReference>
<keyword evidence="5" id="KW-0456">Lyase</keyword>
<protein>
    <recommendedName>
        <fullName evidence="3">[Citrate [pro-3S]-lyase] ligase</fullName>
        <ecNumber evidence="3">6.2.1.22</ecNumber>
    </recommendedName>
</protein>
<accession>A0A3Q8CLQ1</accession>
<dbReference type="KEGG" id="lng:BSQ50_03215"/>
<keyword evidence="6" id="KW-1185">Reference proteome</keyword>
<dbReference type="InterPro" id="IPR014729">
    <property type="entry name" value="Rossmann-like_a/b/a_fold"/>
</dbReference>
<dbReference type="RefSeq" id="WP_148126369.1">
    <property type="nucleotide sequence ID" value="NZ_CP018180.1"/>
</dbReference>
<dbReference type="InterPro" id="IPR004821">
    <property type="entry name" value="Cyt_trans-like"/>
</dbReference>
<evidence type="ECO:0000259" key="4">
    <source>
        <dbReference type="SMART" id="SM00764"/>
    </source>
</evidence>
<dbReference type="PIRSF" id="PIRSF005751">
    <property type="entry name" value="Acet_citr_lig"/>
    <property type="match status" value="1"/>
</dbReference>
<dbReference type="PANTHER" id="PTHR40599:SF1">
    <property type="entry name" value="[CITRATE [PRO-3S]-LYASE] LIGASE"/>
    <property type="match status" value="1"/>
</dbReference>
<comment type="catalytic activity">
    <reaction evidence="3">
        <text>holo-[citrate lyase ACP] + acetate + ATP = acetyl-[citrate lyase ACP] + AMP + diphosphate</text>
        <dbReference type="Rhea" id="RHEA:23788"/>
        <dbReference type="Rhea" id="RHEA-COMP:10158"/>
        <dbReference type="Rhea" id="RHEA-COMP:13710"/>
        <dbReference type="ChEBI" id="CHEBI:30089"/>
        <dbReference type="ChEBI" id="CHEBI:30616"/>
        <dbReference type="ChEBI" id="CHEBI:33019"/>
        <dbReference type="ChEBI" id="CHEBI:82683"/>
        <dbReference type="ChEBI" id="CHEBI:137976"/>
        <dbReference type="ChEBI" id="CHEBI:456215"/>
        <dbReference type="EC" id="6.2.1.22"/>
    </reaction>
</comment>
<name>A0A3Q8CLQ1_9LACO</name>
<dbReference type="InterPro" id="IPR005216">
    <property type="entry name" value="Citrate_lyase_ligase"/>
</dbReference>
<dbReference type="GO" id="GO:0005524">
    <property type="term" value="F:ATP binding"/>
    <property type="evidence" value="ECO:0007669"/>
    <property type="project" value="UniProtKB-UniRule"/>
</dbReference>
<keyword evidence="3 5" id="KW-0436">Ligase</keyword>
<dbReference type="Pfam" id="PF08218">
    <property type="entry name" value="Citrate_ly_lig"/>
    <property type="match status" value="1"/>
</dbReference>
<evidence type="ECO:0000313" key="6">
    <source>
        <dbReference type="Proteomes" id="UP000324497"/>
    </source>
</evidence>
<feature type="domain" description="Citrate lyase ligase C-terminal" evidence="4">
    <location>
        <begin position="150"/>
        <end position="331"/>
    </location>
</feature>
<keyword evidence="1 3" id="KW-0547">Nucleotide-binding</keyword>
<dbReference type="PANTHER" id="PTHR40599">
    <property type="entry name" value="[CITRATE [PRO-3S]-LYASE] LIGASE"/>
    <property type="match status" value="1"/>
</dbReference>
<dbReference type="SMART" id="SM00764">
    <property type="entry name" value="Citrate_ly_lig"/>
    <property type="match status" value="1"/>
</dbReference>
<evidence type="ECO:0000256" key="1">
    <source>
        <dbReference type="ARBA" id="ARBA00022741"/>
    </source>
</evidence>
<dbReference type="Proteomes" id="UP000324497">
    <property type="component" value="Chromosome"/>
</dbReference>
<reference evidence="5 6" key="1">
    <citation type="submission" date="2016-11" db="EMBL/GenBank/DDBJ databases">
        <title>Interaction between Lactobacillus species and yeast in water kefir.</title>
        <authorList>
            <person name="Behr J."/>
            <person name="Xu D."/>
            <person name="Vogel R.F."/>
        </authorList>
    </citation>
    <scope>NUCLEOTIDE SEQUENCE [LARGE SCALE GENOMIC DNA]</scope>
    <source>
        <strain evidence="5 6">TMW 1.1827</strain>
    </source>
</reference>